<dbReference type="EMBL" id="LR906627">
    <property type="protein sequence ID" value="CAD7253928.1"/>
    <property type="molecule type" value="Genomic_DNA"/>
</dbReference>
<keyword evidence="4" id="KW-1185">Reference proteome</keyword>
<dbReference type="SUPFAM" id="SSF57997">
    <property type="entry name" value="Tropomyosin"/>
    <property type="match status" value="1"/>
</dbReference>
<gene>
    <name evidence="3" type="ORF">DSTB1V02_LOCUS13674</name>
</gene>
<evidence type="ECO:0000313" key="4">
    <source>
        <dbReference type="Proteomes" id="UP000677054"/>
    </source>
</evidence>
<accession>A0A7R9FSV3</accession>
<keyword evidence="1" id="KW-0175">Coiled coil</keyword>
<protein>
    <submittedName>
        <fullName evidence="3">Uncharacterized protein</fullName>
    </submittedName>
</protein>
<proteinExistence type="predicted"/>
<evidence type="ECO:0000256" key="1">
    <source>
        <dbReference type="SAM" id="Coils"/>
    </source>
</evidence>
<dbReference type="Gene3D" id="1.20.5.340">
    <property type="match status" value="1"/>
</dbReference>
<feature type="coiled-coil region" evidence="1">
    <location>
        <begin position="197"/>
        <end position="322"/>
    </location>
</feature>
<dbReference type="PANTHER" id="PTHR44281">
    <property type="entry name" value="SPINDLE ASSEMBLY ABNORMAL PROTEIN 6 HOMOLOG"/>
    <property type="match status" value="1"/>
</dbReference>
<reference evidence="3" key="1">
    <citation type="submission" date="2020-11" db="EMBL/GenBank/DDBJ databases">
        <authorList>
            <person name="Tran Van P."/>
        </authorList>
    </citation>
    <scope>NUCLEOTIDE SEQUENCE</scope>
</reference>
<feature type="transmembrane region" description="Helical" evidence="2">
    <location>
        <begin position="328"/>
        <end position="353"/>
    </location>
</feature>
<evidence type="ECO:0000313" key="3">
    <source>
        <dbReference type="EMBL" id="CAD7253928.1"/>
    </source>
</evidence>
<dbReference type="PANTHER" id="PTHR44281:SF2">
    <property type="entry name" value="SPINDLE ASSEMBLY ABNORMAL PROTEIN 6 HOMOLOG"/>
    <property type="match status" value="1"/>
</dbReference>
<feature type="non-terminal residue" evidence="3">
    <location>
        <position position="1"/>
    </location>
</feature>
<evidence type="ECO:0000256" key="2">
    <source>
        <dbReference type="SAM" id="Phobius"/>
    </source>
</evidence>
<dbReference type="Gene3D" id="1.20.1480.30">
    <property type="entry name" value="Designed four-helix bundle protein"/>
    <property type="match status" value="1"/>
</dbReference>
<dbReference type="EMBL" id="CAJPEV010007110">
    <property type="protein sequence ID" value="CAG0904586.1"/>
    <property type="molecule type" value="Genomic_DNA"/>
</dbReference>
<dbReference type="AlphaFoldDB" id="A0A7R9FSV3"/>
<keyword evidence="2" id="KW-1133">Transmembrane helix</keyword>
<feature type="non-terminal residue" evidence="3">
    <location>
        <position position="372"/>
    </location>
</feature>
<keyword evidence="2" id="KW-0472">Membrane</keyword>
<sequence length="372" mass="41648">LFIFAGDLCNIEQDQELHCKFTYEDLGIVEVSGGVKPPSGMLGPANLTLTINVVSHQLKWEHDFPVCHGKNVIRIPGVTVYEFPVVMRMEFEPDISQPHIDNTKAILASGYLEGENGERKHLFLRSSFLPKWDQLNLEKIPLCINESIPDLQSRLVNIESQLPDLWSHLANISSHLPDLQSRLTNVEPQLPDLQSRLANVESQLPDLQSHLANVESQLPDLQSHLANVESQLPDLQSRLANVESQLPDLQSHLANVESQLPDLQSHLANVESQLPDLQSRLANLESQLPDLQSHLANVESQLPDLQSRLANIESQLISLKSDMTTNHILAVIAITVMVALELFHFTGIVSSWFKKTAQNQVRKHLNPFSPIP</sequence>
<dbReference type="OrthoDB" id="2441647at2759"/>
<keyword evidence="2" id="KW-0812">Transmembrane</keyword>
<name>A0A7R9FSV3_9CRUS</name>
<organism evidence="3">
    <name type="scientific">Darwinula stevensoni</name>
    <dbReference type="NCBI Taxonomy" id="69355"/>
    <lineage>
        <taxon>Eukaryota</taxon>
        <taxon>Metazoa</taxon>
        <taxon>Ecdysozoa</taxon>
        <taxon>Arthropoda</taxon>
        <taxon>Crustacea</taxon>
        <taxon>Oligostraca</taxon>
        <taxon>Ostracoda</taxon>
        <taxon>Podocopa</taxon>
        <taxon>Podocopida</taxon>
        <taxon>Darwinulocopina</taxon>
        <taxon>Darwinuloidea</taxon>
        <taxon>Darwinulidae</taxon>
        <taxon>Darwinula</taxon>
    </lineage>
</organism>
<dbReference type="Proteomes" id="UP000677054">
    <property type="component" value="Unassembled WGS sequence"/>
</dbReference>